<dbReference type="Gene3D" id="3.30.450.80">
    <property type="entry name" value="Transcription factor LuxR-like, autoinducer-binding domain"/>
    <property type="match status" value="1"/>
</dbReference>
<dbReference type="Proteomes" id="UP000469011">
    <property type="component" value="Unassembled WGS sequence"/>
</dbReference>
<evidence type="ECO:0000256" key="1">
    <source>
        <dbReference type="ARBA" id="ARBA00023015"/>
    </source>
</evidence>
<sequence length="261" mass="29068">MLRIAANPETSRAAILRNAAICRNCIAVDELLLHLIDTLSLPLEERAARRALRDFSEDAGFDYYAYLHLRGPESFTVSNYPREWQDIYVRNNYLRVDPVVTNAKHGPPIFSWSAADAKRSGRRDITQFYSDASRFGIRSGLSVSVPVGFKDRMVFTLASDNPRVRIDSEPDPMTAAMAVAFVHSRLGAANHDATMATDIHLSPREAECLRWFADGMSMPDIAETVGIGYRSVRSYLDEATRKLSASNSRQAASIAIRLGLI</sequence>
<dbReference type="GO" id="GO:0006355">
    <property type="term" value="P:regulation of DNA-templated transcription"/>
    <property type="evidence" value="ECO:0007669"/>
    <property type="project" value="InterPro"/>
</dbReference>
<dbReference type="InterPro" id="IPR036388">
    <property type="entry name" value="WH-like_DNA-bd_sf"/>
</dbReference>
<keyword evidence="6" id="KW-1185">Reference proteome</keyword>
<evidence type="ECO:0000256" key="3">
    <source>
        <dbReference type="ARBA" id="ARBA00023163"/>
    </source>
</evidence>
<gene>
    <name evidence="5" type="ORF">GTK09_24830</name>
</gene>
<dbReference type="InterPro" id="IPR000792">
    <property type="entry name" value="Tscrpt_reg_LuxR_C"/>
</dbReference>
<dbReference type="PRINTS" id="PR00038">
    <property type="entry name" value="HTHLUXR"/>
</dbReference>
<dbReference type="SUPFAM" id="SSF46894">
    <property type="entry name" value="C-terminal effector domain of the bipartite response regulators"/>
    <property type="match status" value="1"/>
</dbReference>
<dbReference type="CDD" id="cd06170">
    <property type="entry name" value="LuxR_C_like"/>
    <property type="match status" value="1"/>
</dbReference>
<organism evidence="5 6">
    <name type="scientific">Jiella pacifica</name>
    <dbReference type="NCBI Taxonomy" id="2696469"/>
    <lineage>
        <taxon>Bacteria</taxon>
        <taxon>Pseudomonadati</taxon>
        <taxon>Pseudomonadota</taxon>
        <taxon>Alphaproteobacteria</taxon>
        <taxon>Hyphomicrobiales</taxon>
        <taxon>Aurantimonadaceae</taxon>
        <taxon>Jiella</taxon>
    </lineage>
</organism>
<dbReference type="PROSITE" id="PS50043">
    <property type="entry name" value="HTH_LUXR_2"/>
    <property type="match status" value="1"/>
</dbReference>
<dbReference type="SMART" id="SM00421">
    <property type="entry name" value="HTH_LUXR"/>
    <property type="match status" value="1"/>
</dbReference>
<dbReference type="InterPro" id="IPR005143">
    <property type="entry name" value="TF_LuxR_autoind-bd_dom"/>
</dbReference>
<dbReference type="PANTHER" id="PTHR44688:SF16">
    <property type="entry name" value="DNA-BINDING TRANSCRIPTIONAL ACTIVATOR DEVR_DOSR"/>
    <property type="match status" value="1"/>
</dbReference>
<protein>
    <recommendedName>
        <fullName evidence="4">HTH luxR-type domain-containing protein</fullName>
    </recommendedName>
</protein>
<dbReference type="GO" id="GO:0003677">
    <property type="term" value="F:DNA binding"/>
    <property type="evidence" value="ECO:0007669"/>
    <property type="project" value="UniProtKB-KW"/>
</dbReference>
<dbReference type="InterPro" id="IPR036693">
    <property type="entry name" value="TF_LuxR_autoind-bd_dom_sf"/>
</dbReference>
<evidence type="ECO:0000313" key="5">
    <source>
        <dbReference type="EMBL" id="NDW07642.1"/>
    </source>
</evidence>
<dbReference type="Pfam" id="PF03472">
    <property type="entry name" value="Autoind_bind"/>
    <property type="match status" value="1"/>
</dbReference>
<proteinExistence type="predicted"/>
<evidence type="ECO:0000313" key="6">
    <source>
        <dbReference type="Proteomes" id="UP000469011"/>
    </source>
</evidence>
<evidence type="ECO:0000259" key="4">
    <source>
        <dbReference type="PROSITE" id="PS50043"/>
    </source>
</evidence>
<dbReference type="AlphaFoldDB" id="A0A6N9TAQ6"/>
<accession>A0A6N9TAQ6</accession>
<dbReference type="Gene3D" id="1.10.10.10">
    <property type="entry name" value="Winged helix-like DNA-binding domain superfamily/Winged helix DNA-binding domain"/>
    <property type="match status" value="1"/>
</dbReference>
<dbReference type="Pfam" id="PF00196">
    <property type="entry name" value="GerE"/>
    <property type="match status" value="1"/>
</dbReference>
<dbReference type="PANTHER" id="PTHR44688">
    <property type="entry name" value="DNA-BINDING TRANSCRIPTIONAL ACTIVATOR DEVR_DOSR"/>
    <property type="match status" value="1"/>
</dbReference>
<keyword evidence="1" id="KW-0805">Transcription regulation</keyword>
<dbReference type="InterPro" id="IPR016032">
    <property type="entry name" value="Sig_transdc_resp-reg_C-effctor"/>
</dbReference>
<comment type="caution">
    <text evidence="5">The sequence shown here is derived from an EMBL/GenBank/DDBJ whole genome shotgun (WGS) entry which is preliminary data.</text>
</comment>
<reference evidence="5 6" key="1">
    <citation type="submission" date="2020-01" db="EMBL/GenBank/DDBJ databases">
        <title>Jiella pacifica sp. nov.</title>
        <authorList>
            <person name="Xue Z."/>
            <person name="Zhu S."/>
            <person name="Chen J."/>
            <person name="Yang J."/>
        </authorList>
    </citation>
    <scope>NUCLEOTIDE SEQUENCE [LARGE SCALE GENOMIC DNA]</scope>
    <source>
        <strain evidence="5 6">40Bstr34</strain>
    </source>
</reference>
<dbReference type="SUPFAM" id="SSF75516">
    <property type="entry name" value="Pheromone-binding domain of LuxR-like quorum-sensing transcription factors"/>
    <property type="match status" value="1"/>
</dbReference>
<feature type="domain" description="HTH luxR-type" evidence="4">
    <location>
        <begin position="194"/>
        <end position="259"/>
    </location>
</feature>
<keyword evidence="3" id="KW-0804">Transcription</keyword>
<dbReference type="EMBL" id="JAAAMG010000034">
    <property type="protein sequence ID" value="NDW07642.1"/>
    <property type="molecule type" value="Genomic_DNA"/>
</dbReference>
<evidence type="ECO:0000256" key="2">
    <source>
        <dbReference type="ARBA" id="ARBA00023125"/>
    </source>
</evidence>
<keyword evidence="2" id="KW-0238">DNA-binding</keyword>
<name>A0A6N9TAQ6_9HYPH</name>
<dbReference type="RefSeq" id="WP_163466097.1">
    <property type="nucleotide sequence ID" value="NZ_JAAAMG010000034.1"/>
</dbReference>